<evidence type="ECO:0000256" key="3">
    <source>
        <dbReference type="SAM" id="Coils"/>
    </source>
</evidence>
<name>A0A7I8DTA8_9FIRM</name>
<evidence type="ECO:0000313" key="4">
    <source>
        <dbReference type="EMBL" id="BCK00958.1"/>
    </source>
</evidence>
<dbReference type="Gene3D" id="2.40.420.20">
    <property type="match status" value="1"/>
</dbReference>
<gene>
    <name evidence="4" type="ORF">bsdcttw_39980</name>
</gene>
<reference evidence="4 5" key="2">
    <citation type="submission" date="2020-08" db="EMBL/GenBank/DDBJ databases">
        <authorList>
            <person name="Ueki A."/>
            <person name="Tonouchi A."/>
        </authorList>
    </citation>
    <scope>NUCLEOTIDE SEQUENCE [LARGE SCALE GENOMIC DNA]</scope>
    <source>
        <strain evidence="4 5">CTTW</strain>
    </source>
</reference>
<dbReference type="RefSeq" id="WP_185256579.1">
    <property type="nucleotide sequence ID" value="NZ_AP023368.1"/>
</dbReference>
<dbReference type="Proteomes" id="UP000515703">
    <property type="component" value="Chromosome"/>
</dbReference>
<dbReference type="KEGG" id="acht:bsdcttw_39980"/>
<dbReference type="AlphaFoldDB" id="A0A7I8DTA8"/>
<keyword evidence="2 3" id="KW-0175">Coiled coil</keyword>
<evidence type="ECO:0008006" key="6">
    <source>
        <dbReference type="Google" id="ProtNLM"/>
    </source>
</evidence>
<dbReference type="PANTHER" id="PTHR32347:SF14">
    <property type="entry name" value="EFFLUX SYSTEM COMPONENT YKNX-RELATED"/>
    <property type="match status" value="1"/>
</dbReference>
<dbReference type="PANTHER" id="PTHR32347">
    <property type="entry name" value="EFFLUX SYSTEM COMPONENT YKNX-RELATED"/>
    <property type="match status" value="1"/>
</dbReference>
<evidence type="ECO:0000256" key="1">
    <source>
        <dbReference type="ARBA" id="ARBA00004196"/>
    </source>
</evidence>
<protein>
    <recommendedName>
        <fullName evidence="6">Biotin/lipoyl-binding protein</fullName>
    </recommendedName>
</protein>
<evidence type="ECO:0000313" key="5">
    <source>
        <dbReference type="Proteomes" id="UP000515703"/>
    </source>
</evidence>
<proteinExistence type="predicted"/>
<feature type="coiled-coil region" evidence="3">
    <location>
        <begin position="301"/>
        <end position="335"/>
    </location>
</feature>
<dbReference type="InterPro" id="IPR050465">
    <property type="entry name" value="UPF0194_transport"/>
</dbReference>
<evidence type="ECO:0000256" key="2">
    <source>
        <dbReference type="ARBA" id="ARBA00023054"/>
    </source>
</evidence>
<reference evidence="4 5" key="1">
    <citation type="submission" date="2020-08" db="EMBL/GenBank/DDBJ databases">
        <title>Draft genome sequencing of an Anaerocolumna strain isolated from anoxic soil subjected to BSD treatment.</title>
        <authorList>
            <person name="Uek A."/>
            <person name="Tonouchi A."/>
        </authorList>
    </citation>
    <scope>NUCLEOTIDE SEQUENCE [LARGE SCALE GENOMIC DNA]</scope>
    <source>
        <strain evidence="4 5">CTTW</strain>
    </source>
</reference>
<organism evidence="4 5">
    <name type="scientific">Anaerocolumna chitinilytica</name>
    <dbReference type="NCBI Taxonomy" id="1727145"/>
    <lineage>
        <taxon>Bacteria</taxon>
        <taxon>Bacillati</taxon>
        <taxon>Bacillota</taxon>
        <taxon>Clostridia</taxon>
        <taxon>Lachnospirales</taxon>
        <taxon>Lachnospiraceae</taxon>
        <taxon>Anaerocolumna</taxon>
    </lineage>
</organism>
<sequence>MEKQLKRLIIGFFIAMLTFTIVSRAAASVMVAKVSVASVSDSRLSYDVSGTGTVKGSSGKYILLQNNCRIAKVEKNVGDTVKKGDVLFRYDLPNLKAQLETLNGELQKLKLQYEKSSLSTVTDNGNLDLQTALLQQSNAKEDLKEAEVALSDIKKTSKKKKLEEYNASKDELADMKAEKDTALKSFQRALKDSADSLAALEEPQMTLNGLLSDYKEAIISRQEETITVRINNIFDFYYQKKYKEHKKEVESAQTNLKRAKEDLADIIRKWDAAINYWDQYSDDPATKKNYVIQIASRNSEVQNGNRAVEDAQSKLNELTDEDTKLNNALQNYRNDLQTNNTQKADGSYQLLYQLILEKLDIKDETLLSAKTKIERAKEDLEDQENEWNEKIAKAQKKADLLSGDLKAMEMGLYDYGNEQREGENAVEAAKRALKTAELSLEKVRTENGIKQENKEQEEKGEAIDLAGLKLDIDKKEAEIHSITAIINKKGYITSPVNGVVSQSGLKYGMLVSENVSFIISTGGYELSMTANEKEMKYFVSGDEVKIRKYNSNTPLTSTLESIGLPDNNGRVTFTALLPEGNYKEGESLGFQLTKTSEEYNKCIPISAIRQGSDNSTYVLLVKERDSVLGKETEAFKINVTVLDKDKNTAAIDASISEKDSIITDSNKFVEEGDRVRLNETE</sequence>
<accession>A0A7I8DTA8</accession>
<feature type="coiled-coil region" evidence="3">
    <location>
        <begin position="242"/>
        <end position="269"/>
    </location>
</feature>
<dbReference type="GO" id="GO:0030313">
    <property type="term" value="C:cell envelope"/>
    <property type="evidence" value="ECO:0007669"/>
    <property type="project" value="UniProtKB-SubCell"/>
</dbReference>
<feature type="coiled-coil region" evidence="3">
    <location>
        <begin position="92"/>
        <end position="178"/>
    </location>
</feature>
<dbReference type="EMBL" id="AP023368">
    <property type="protein sequence ID" value="BCK00958.1"/>
    <property type="molecule type" value="Genomic_DNA"/>
</dbReference>
<comment type="subcellular location">
    <subcellularLocation>
        <location evidence="1">Cell envelope</location>
    </subcellularLocation>
</comment>
<feature type="coiled-coil region" evidence="3">
    <location>
        <begin position="366"/>
        <end position="397"/>
    </location>
</feature>
<keyword evidence="5" id="KW-1185">Reference proteome</keyword>